<reference evidence="2" key="1">
    <citation type="submission" date="2022-07" db="EMBL/GenBank/DDBJ databases">
        <title>Complete Genome Sequence of the Radioresistant Bacterium Deinococcus aetherius ST0316, Isolated from the Air Dust collected in Lower Stratosphere above Japan.</title>
        <authorList>
            <person name="Satoh K."/>
            <person name="Hagiwara K."/>
            <person name="Katsumata K."/>
            <person name="Kubo A."/>
            <person name="Yokobori S."/>
            <person name="Yamagishi A."/>
            <person name="Oono Y."/>
            <person name="Narumi I."/>
        </authorList>
    </citation>
    <scope>NUCLEOTIDE SEQUENCE</scope>
    <source>
        <strain evidence="2">ST0316</strain>
        <plasmid evidence="2">pDAETH-1</plasmid>
    </source>
</reference>
<keyword evidence="2" id="KW-0614">Plasmid</keyword>
<organism evidence="2 3">
    <name type="scientific">Deinococcus aetherius</name>
    <dbReference type="NCBI Taxonomy" id="200252"/>
    <lineage>
        <taxon>Bacteria</taxon>
        <taxon>Thermotogati</taxon>
        <taxon>Deinococcota</taxon>
        <taxon>Deinococci</taxon>
        <taxon>Deinococcales</taxon>
        <taxon>Deinococcaceae</taxon>
        <taxon>Deinococcus</taxon>
    </lineage>
</organism>
<name>A0ABM8AIB9_9DEIO</name>
<dbReference type="InterPro" id="IPR034660">
    <property type="entry name" value="DinB/YfiT-like"/>
</dbReference>
<dbReference type="EMBL" id="AP026561">
    <property type="protein sequence ID" value="BDP43559.1"/>
    <property type="molecule type" value="Genomic_DNA"/>
</dbReference>
<dbReference type="SUPFAM" id="SSF109854">
    <property type="entry name" value="DinB/YfiT-like putative metalloenzymes"/>
    <property type="match status" value="1"/>
</dbReference>
<keyword evidence="3" id="KW-1185">Reference proteome</keyword>
<dbReference type="InterPro" id="IPR024775">
    <property type="entry name" value="DinB-like"/>
</dbReference>
<sequence>MLRALGTSPEEVRHRLERELDAFEAAVEGARGRWHELLPGRTWTAAQEAEHVILVNEGTARIVALLTSDRPLRPVPAVPGELVDGRRQAPANLRPGPGQEWEALAERHAASRAALLQSAGQATENPERRFFHPFLGELTALDWVRMVVLHIHHHRKQLQAGAG</sequence>
<dbReference type="Proteomes" id="UP001064971">
    <property type="component" value="Plasmid pDAETH-1"/>
</dbReference>
<dbReference type="Pfam" id="PF12867">
    <property type="entry name" value="DinB_2"/>
    <property type="match status" value="1"/>
</dbReference>
<evidence type="ECO:0000313" key="2">
    <source>
        <dbReference type="EMBL" id="BDP43559.1"/>
    </source>
</evidence>
<feature type="domain" description="DinB-like" evidence="1">
    <location>
        <begin position="16"/>
        <end position="158"/>
    </location>
</feature>
<protein>
    <recommendedName>
        <fullName evidence="1">DinB-like domain-containing protein</fullName>
    </recommendedName>
</protein>
<proteinExistence type="predicted"/>
<accession>A0ABM8AIB9</accession>
<evidence type="ECO:0000259" key="1">
    <source>
        <dbReference type="Pfam" id="PF12867"/>
    </source>
</evidence>
<gene>
    <name evidence="2" type="ORF">DAETH_35280</name>
</gene>
<evidence type="ECO:0000313" key="3">
    <source>
        <dbReference type="Proteomes" id="UP001064971"/>
    </source>
</evidence>
<dbReference type="Gene3D" id="1.20.120.450">
    <property type="entry name" value="dinb family like domain"/>
    <property type="match status" value="1"/>
</dbReference>
<geneLocation type="plasmid" evidence="2 3">
    <name>pDAETH-1</name>
</geneLocation>